<protein>
    <submittedName>
        <fullName evidence="1">Uncharacterized protein</fullName>
    </submittedName>
</protein>
<dbReference type="InterPro" id="IPR045724">
    <property type="entry name" value="DUF6078"/>
</dbReference>
<proteinExistence type="predicted"/>
<dbReference type="RefSeq" id="WP_073204530.1">
    <property type="nucleotide sequence ID" value="NZ_FRBD01000002.1"/>
</dbReference>
<evidence type="ECO:0000313" key="2">
    <source>
        <dbReference type="Proteomes" id="UP000184130"/>
    </source>
</evidence>
<dbReference type="Pfam" id="PF19555">
    <property type="entry name" value="DUF6078"/>
    <property type="match status" value="1"/>
</dbReference>
<evidence type="ECO:0000313" key="1">
    <source>
        <dbReference type="EMBL" id="SHK37266.1"/>
    </source>
</evidence>
<name>A0A1M6RXR1_XYLRU</name>
<dbReference type="EMBL" id="FRBD01000002">
    <property type="protein sequence ID" value="SHK37266.1"/>
    <property type="molecule type" value="Genomic_DNA"/>
</dbReference>
<dbReference type="AlphaFoldDB" id="A0A1M6RXR1"/>
<dbReference type="OrthoDB" id="1070184at2"/>
<gene>
    <name evidence="1" type="ORF">SAMN05216463_102170</name>
</gene>
<accession>A0A1M6RXR1</accession>
<dbReference type="Proteomes" id="UP000184130">
    <property type="component" value="Unassembled WGS sequence"/>
</dbReference>
<sequence>MAKKYDSSQISPSWLYCFNAQCPMHDSCLRFQSALEMPDDKVIGSAVYPNALRNGQCRFYRKDEKVTLATGFVVKDNPRASNMFIEKRRSITDYLGGNGTYYLYRNGKKWLSPKQQEDIRRIFRRAGYTDEVVFGHTKEEYDFT</sequence>
<organism evidence="1 2">
    <name type="scientific">Xylanibacter ruminicola</name>
    <name type="common">Prevotella ruminicola</name>
    <dbReference type="NCBI Taxonomy" id="839"/>
    <lineage>
        <taxon>Bacteria</taxon>
        <taxon>Pseudomonadati</taxon>
        <taxon>Bacteroidota</taxon>
        <taxon>Bacteroidia</taxon>
        <taxon>Bacteroidales</taxon>
        <taxon>Prevotellaceae</taxon>
        <taxon>Xylanibacter</taxon>
    </lineage>
</organism>
<reference evidence="1 2" key="1">
    <citation type="submission" date="2016-11" db="EMBL/GenBank/DDBJ databases">
        <authorList>
            <person name="Jaros S."/>
            <person name="Januszkiewicz K."/>
            <person name="Wedrychowicz H."/>
        </authorList>
    </citation>
    <scope>NUCLEOTIDE SEQUENCE [LARGE SCALE GENOMIC DNA]</scope>
    <source>
        <strain evidence="1 2">KHT3</strain>
    </source>
</reference>